<accession>A0A7I7XPS8</accession>
<reference evidence="2 3" key="1">
    <citation type="journal article" date="2019" name="Emerg. Microbes Infect.">
        <title>Comprehensive subspecies identification of 175 nontuberculous mycobacteria species based on 7547 genomic profiles.</title>
        <authorList>
            <person name="Matsumoto Y."/>
            <person name="Kinjo T."/>
            <person name="Motooka D."/>
            <person name="Nabeya D."/>
            <person name="Jung N."/>
            <person name="Uechi K."/>
            <person name="Horii T."/>
            <person name="Iida T."/>
            <person name="Fujita J."/>
            <person name="Nakamura S."/>
        </authorList>
    </citation>
    <scope>NUCLEOTIDE SEQUENCE [LARGE SCALE GENOMIC DNA]</scope>
    <source>
        <strain evidence="2 3">JCM 13574</strain>
        <plasmid evidence="3">pjcm13574 dna</plasmid>
    </source>
</reference>
<dbReference type="InterPro" id="IPR039569">
    <property type="entry name" value="FAS1-like_DH_region"/>
</dbReference>
<dbReference type="InterPro" id="IPR052741">
    <property type="entry name" value="Mitochondrial_HTD2"/>
</dbReference>
<protein>
    <recommendedName>
        <fullName evidence="1">FAS1-like dehydratase domain-containing protein</fullName>
    </recommendedName>
</protein>
<dbReference type="RefSeq" id="WP_246241387.1">
    <property type="nucleotide sequence ID" value="NZ_AP022611.1"/>
</dbReference>
<feature type="domain" description="FAS1-like dehydratase" evidence="1">
    <location>
        <begin position="42"/>
        <end position="147"/>
    </location>
</feature>
<dbReference type="KEGG" id="mmag:MMAD_55310"/>
<dbReference type="Proteomes" id="UP000466517">
    <property type="component" value="Plasmid pJCM13574"/>
</dbReference>
<organism evidence="2 3">
    <name type="scientific">Mycolicibacterium madagascariense</name>
    <dbReference type="NCBI Taxonomy" id="212765"/>
    <lineage>
        <taxon>Bacteria</taxon>
        <taxon>Bacillati</taxon>
        <taxon>Actinomycetota</taxon>
        <taxon>Actinomycetes</taxon>
        <taxon>Mycobacteriales</taxon>
        <taxon>Mycobacteriaceae</taxon>
        <taxon>Mycolicibacterium</taxon>
    </lineage>
</organism>
<sequence>MSVANDDTYELSDLVETWRPGPVAVEDSIIAEPARRLGATLDLDDAFVDGAALPLLWHWLYFPSWPATSQLGPDGHPTDGHFMPPMPQRRRMFAGGRLEIKAPMVIGERTQRLSELASAVVKHGRSGEMLFVTIRQTFRQGGTVVLEEERDLVYRSESERSSAFARASAGATAPPAAWHHTPHIDATVLFRFSALTSNAHRIHYDQRYAGAEEGFPDLVVHGPLLAIYMANLVHASEHERIPASFDFRLRRPVFLGDRVTVQGTPVAGGAELAVVSGQDTIHASATVTYR</sequence>
<dbReference type="Pfam" id="PF13452">
    <property type="entry name" value="FAS1_DH_region"/>
    <property type="match status" value="1"/>
</dbReference>
<geneLocation type="plasmid" evidence="3">
    <name>pjcm13574 dna</name>
</geneLocation>
<name>A0A7I7XPS8_9MYCO</name>
<evidence type="ECO:0000259" key="1">
    <source>
        <dbReference type="Pfam" id="PF13452"/>
    </source>
</evidence>
<proteinExistence type="predicted"/>
<dbReference type="Gene3D" id="3.10.129.10">
    <property type="entry name" value="Hotdog Thioesterase"/>
    <property type="match status" value="2"/>
</dbReference>
<keyword evidence="2" id="KW-0614">Plasmid</keyword>
<dbReference type="InterPro" id="IPR029069">
    <property type="entry name" value="HotDog_dom_sf"/>
</dbReference>
<dbReference type="AlphaFoldDB" id="A0A7I7XPS8"/>
<dbReference type="SUPFAM" id="SSF54637">
    <property type="entry name" value="Thioesterase/thiol ester dehydrase-isomerase"/>
    <property type="match status" value="1"/>
</dbReference>
<gene>
    <name evidence="2" type="ORF">MMAD_55310</name>
</gene>
<keyword evidence="3" id="KW-1185">Reference proteome</keyword>
<evidence type="ECO:0000313" key="3">
    <source>
        <dbReference type="Proteomes" id="UP000466517"/>
    </source>
</evidence>
<dbReference type="GO" id="GO:0019171">
    <property type="term" value="F:(3R)-hydroxyacyl-[acyl-carrier-protein] dehydratase activity"/>
    <property type="evidence" value="ECO:0007669"/>
    <property type="project" value="TreeGrafter"/>
</dbReference>
<dbReference type="EMBL" id="AP022611">
    <property type="protein sequence ID" value="BBZ31236.1"/>
    <property type="molecule type" value="Genomic_DNA"/>
</dbReference>
<evidence type="ECO:0000313" key="2">
    <source>
        <dbReference type="EMBL" id="BBZ31236.1"/>
    </source>
</evidence>
<dbReference type="PANTHER" id="PTHR28152">
    <property type="entry name" value="HYDROXYACYL-THIOESTER DEHYDRATASE TYPE 2, MITOCHONDRIAL"/>
    <property type="match status" value="1"/>
</dbReference>
<dbReference type="PANTHER" id="PTHR28152:SF1">
    <property type="entry name" value="HYDROXYACYL-THIOESTER DEHYDRATASE TYPE 2, MITOCHONDRIAL"/>
    <property type="match status" value="1"/>
</dbReference>